<dbReference type="Gene3D" id="3.40.50.720">
    <property type="entry name" value="NAD(P)-binding Rossmann-like Domain"/>
    <property type="match status" value="1"/>
</dbReference>
<evidence type="ECO:0000256" key="2">
    <source>
        <dbReference type="ARBA" id="ARBA00023002"/>
    </source>
</evidence>
<proteinExistence type="inferred from homology"/>
<accession>A0A9D5JZJ6</accession>
<dbReference type="EC" id="1.1.1.47" evidence="3"/>
<dbReference type="CDD" id="cd05233">
    <property type="entry name" value="SDR_c"/>
    <property type="match status" value="1"/>
</dbReference>
<dbReference type="FunFam" id="3.40.50.720:FF:000084">
    <property type="entry name" value="Short-chain dehydrogenase reductase"/>
    <property type="match status" value="1"/>
</dbReference>
<dbReference type="EMBL" id="WJJP01000670">
    <property type="protein sequence ID" value="MBD3327003.1"/>
    <property type="molecule type" value="Genomic_DNA"/>
</dbReference>
<dbReference type="AlphaFoldDB" id="A0A9D5JZJ6"/>
<dbReference type="PANTHER" id="PTHR24321">
    <property type="entry name" value="DEHYDROGENASES, SHORT CHAIN"/>
    <property type="match status" value="1"/>
</dbReference>
<reference evidence="3" key="1">
    <citation type="submission" date="2019-11" db="EMBL/GenBank/DDBJ databases">
        <title>Microbial mats filling the niche in hypersaline microbial mats.</title>
        <authorList>
            <person name="Wong H.L."/>
            <person name="Macleod F.I."/>
            <person name="White R.A. III"/>
            <person name="Burns B.P."/>
        </authorList>
    </citation>
    <scope>NUCLEOTIDE SEQUENCE</scope>
    <source>
        <strain evidence="3">Rbin_158</strain>
    </source>
</reference>
<dbReference type="InterPro" id="IPR036291">
    <property type="entry name" value="NAD(P)-bd_dom_sf"/>
</dbReference>
<dbReference type="InterPro" id="IPR020904">
    <property type="entry name" value="Sc_DH/Rdtase_CS"/>
</dbReference>
<protein>
    <submittedName>
        <fullName evidence="3">Glucose 1-dehydrogenase</fullName>
        <ecNumber evidence="3">1.1.1.47</ecNumber>
    </submittedName>
</protein>
<dbReference type="NCBIfam" id="NF005559">
    <property type="entry name" value="PRK07231.1"/>
    <property type="match status" value="1"/>
</dbReference>
<dbReference type="Pfam" id="PF13561">
    <property type="entry name" value="adh_short_C2"/>
    <property type="match status" value="1"/>
</dbReference>
<dbReference type="PROSITE" id="PS00061">
    <property type="entry name" value="ADH_SHORT"/>
    <property type="match status" value="1"/>
</dbReference>
<keyword evidence="2 3" id="KW-0560">Oxidoreductase</keyword>
<name>A0A9D5JZJ6_9BACT</name>
<dbReference type="InterPro" id="IPR002347">
    <property type="entry name" value="SDR_fam"/>
</dbReference>
<evidence type="ECO:0000313" key="4">
    <source>
        <dbReference type="Proteomes" id="UP000649604"/>
    </source>
</evidence>
<dbReference type="Proteomes" id="UP000649604">
    <property type="component" value="Unassembled WGS sequence"/>
</dbReference>
<dbReference type="PRINTS" id="PR00081">
    <property type="entry name" value="GDHRDH"/>
</dbReference>
<organism evidence="3 4">
    <name type="scientific">candidate division KSB3 bacterium</name>
    <dbReference type="NCBI Taxonomy" id="2044937"/>
    <lineage>
        <taxon>Bacteria</taxon>
        <taxon>candidate division KSB3</taxon>
    </lineage>
</organism>
<comment type="similarity">
    <text evidence="1">Belongs to the short-chain dehydrogenases/reductases (SDR) family.</text>
</comment>
<dbReference type="PANTHER" id="PTHR24321:SF8">
    <property type="entry name" value="ESTRADIOL 17-BETA-DEHYDROGENASE 8-RELATED"/>
    <property type="match status" value="1"/>
</dbReference>
<dbReference type="GO" id="GO:0047936">
    <property type="term" value="F:glucose 1-dehydrogenase [NAD(P)+] activity"/>
    <property type="evidence" value="ECO:0007669"/>
    <property type="project" value="UniProtKB-EC"/>
</dbReference>
<sequence length="252" mass="26553">MKLAKKVAVLTGAGSGIGRATALLFAKEGATVVVVDIDAQVGQETVNLIEQNGGQAVLSVTDITNAADVQAMVNMTLETYHRLDILVNVAGIFTTGTVVEATEDDWHRILGVNLDGTFLCMKYCIPAMLKGGEGVVVNVSSEAGLVGLKNQVAYNVSKSGVIALTKSTALDFADQKIRVNCLCPGRTLTPLVEQVISDSDDPEHTRRVLSEDRPMKRMGTPEEIAAGLLFLAADATYATGTILALDGGYTTP</sequence>
<gene>
    <name evidence="3" type="ORF">GF339_20625</name>
</gene>
<dbReference type="PRINTS" id="PR00080">
    <property type="entry name" value="SDRFAMILY"/>
</dbReference>
<comment type="caution">
    <text evidence="3">The sequence shown here is derived from an EMBL/GenBank/DDBJ whole genome shotgun (WGS) entry which is preliminary data.</text>
</comment>
<dbReference type="SUPFAM" id="SSF51735">
    <property type="entry name" value="NAD(P)-binding Rossmann-fold domains"/>
    <property type="match status" value="1"/>
</dbReference>
<evidence type="ECO:0000313" key="3">
    <source>
        <dbReference type="EMBL" id="MBD3327003.1"/>
    </source>
</evidence>
<evidence type="ECO:0000256" key="1">
    <source>
        <dbReference type="ARBA" id="ARBA00006484"/>
    </source>
</evidence>